<keyword evidence="5" id="KW-1273">Viral capsid maturation</keyword>
<evidence type="ECO:0000256" key="2">
    <source>
        <dbReference type="ARBA" id="ARBA00022670"/>
    </source>
</evidence>
<keyword evidence="3" id="KW-0378">Hydrolase</keyword>
<proteinExistence type="predicted"/>
<feature type="domain" description="Prohead serine protease" evidence="6">
    <location>
        <begin position="23"/>
        <end position="154"/>
    </location>
</feature>
<dbReference type="InterPro" id="IPR054613">
    <property type="entry name" value="Peptidase_S78_dom"/>
</dbReference>
<dbReference type="GO" id="GO:0006508">
    <property type="term" value="P:proteolysis"/>
    <property type="evidence" value="ECO:0007669"/>
    <property type="project" value="UniProtKB-KW"/>
</dbReference>
<keyword evidence="1" id="KW-1188">Viral release from host cell</keyword>
<dbReference type="Pfam" id="PF25209">
    <property type="entry name" value="Phage_capsid_4"/>
    <property type="match status" value="1"/>
</dbReference>
<organism evidence="7">
    <name type="scientific">uncultured Caudovirales phage</name>
    <dbReference type="NCBI Taxonomy" id="2100421"/>
    <lineage>
        <taxon>Viruses</taxon>
        <taxon>Duplodnaviria</taxon>
        <taxon>Heunggongvirae</taxon>
        <taxon>Uroviricota</taxon>
        <taxon>Caudoviricetes</taxon>
        <taxon>Peduoviridae</taxon>
        <taxon>Maltschvirus</taxon>
        <taxon>Maltschvirus maltsch</taxon>
    </lineage>
</organism>
<dbReference type="EMBL" id="LR796739">
    <property type="protein sequence ID" value="CAB4163035.1"/>
    <property type="molecule type" value="Genomic_DNA"/>
</dbReference>
<dbReference type="GO" id="GO:0046797">
    <property type="term" value="P:viral procapsid maturation"/>
    <property type="evidence" value="ECO:0007669"/>
    <property type="project" value="UniProtKB-KW"/>
</dbReference>
<keyword evidence="2 7" id="KW-0645">Protease</keyword>
<keyword evidence="4" id="KW-0118">Viral capsid assembly</keyword>
<dbReference type="Pfam" id="PF04586">
    <property type="entry name" value="Peptidase_S78"/>
    <property type="match status" value="1"/>
</dbReference>
<accession>A0A6J5P1D4</accession>
<evidence type="ECO:0000256" key="1">
    <source>
        <dbReference type="ARBA" id="ARBA00022612"/>
    </source>
</evidence>
<evidence type="ECO:0000256" key="4">
    <source>
        <dbReference type="ARBA" id="ARBA00022950"/>
    </source>
</evidence>
<evidence type="ECO:0000313" key="7">
    <source>
        <dbReference type="EMBL" id="CAB4163035.1"/>
    </source>
</evidence>
<reference evidence="7" key="1">
    <citation type="submission" date="2020-04" db="EMBL/GenBank/DDBJ databases">
        <authorList>
            <person name="Chiriac C."/>
            <person name="Salcher M."/>
            <person name="Ghai R."/>
            <person name="Kavagutti S V."/>
        </authorList>
    </citation>
    <scope>NUCLEOTIDE SEQUENCE</scope>
</reference>
<protein>
    <submittedName>
        <fullName evidence="7">Prohead protease</fullName>
    </submittedName>
</protein>
<evidence type="ECO:0000256" key="5">
    <source>
        <dbReference type="ARBA" id="ARBA00023045"/>
    </source>
</evidence>
<evidence type="ECO:0000259" key="6">
    <source>
        <dbReference type="Pfam" id="PF04586"/>
    </source>
</evidence>
<gene>
    <name evidence="7" type="ORF">UFOVP795_11</name>
</gene>
<name>A0A6J5P1D4_9CAUD</name>
<evidence type="ECO:0000256" key="3">
    <source>
        <dbReference type="ARBA" id="ARBA00022801"/>
    </source>
</evidence>
<dbReference type="SUPFAM" id="SSF56563">
    <property type="entry name" value="Major capsid protein gp5"/>
    <property type="match status" value="1"/>
</dbReference>
<sequence length="536" mass="56688">MIKLVPSLITVDAGAVGELPRRSISGIAVTYDETATVADGTKVRIMQGALPVDGRAPKLFGQHDSGQILGILTERVDTPEGMMFTAKISATRLGDEYLTLANDGVIDSVSVGINPTKFSYDADGVMIVEAAEWTELSMVSQGAFSGAVITDVAASIPQEVKQIELNEVIPTQEKIMIESVETPVEVAAAAVDKLWAKPAREFAMPTVGEYAAAMHIGGETFRKVNEAYKFAAAKSQSALQFALAQDLTTDTPGLLPQPVLGNIFLNYNAIRPLVSAVGVRAMPNGNGKAFTRPIITQHTATAVQTEGSEVTSQKMTLSANTVTRQTVAGGVFISQQDIDFTDPAALNAILTDLQGQYMKTTDDIAADACNTAKQTSGFTWTVTAGDPTSLMAALYGCAFNISNSTNLFATHLLVSVDVWQKLGGQLDADKRPLFPAIGAPGLIGQNTLGAGSAASWSGMNPMGLQIVVDGNFASGTMLVVHAPAIEFYEQQRGILTVQNPALLGVEYSYYGYFATFFQDATDATAGSRFVQSITVA</sequence>
<dbReference type="GO" id="GO:0008233">
    <property type="term" value="F:peptidase activity"/>
    <property type="evidence" value="ECO:0007669"/>
    <property type="project" value="UniProtKB-KW"/>
</dbReference>